<dbReference type="InterPro" id="IPR001155">
    <property type="entry name" value="OxRdtase_FMN_N"/>
</dbReference>
<sequence length="358" mass="38720">MTRGFSPEGLPGNDVAAYYKRRAQGETGLIITEGVGVDHPAALGEAGLGEDSIPVLAGEESVAAWRRVTDEVHASGGVIFPQLWHMGPMKEANTGPFPAAAPLRPSGLWGPSGCTTSLNAGYIERVTAPTRPMTDTEIADVIAAYGRSARLARAAGFDGIAIHGGHGYLIDAFLWAETNQRTDNWGKDLAARSRFAVEVVRAIREAIGDAMPITFRFSQWKQQDFRARLANDPHELEQILAPIADAGVDIFEASTRYFNRAEFTGSEMNLAGWVKKVTGRLSMTVGGIGINKGYYDSMAGAETSAQPDLTPLLDRFSRNEFDLVGVGRSLLHDPNWARRARLGEPFLGFSNDSLARLT</sequence>
<dbReference type="GO" id="GO:0005829">
    <property type="term" value="C:cytosol"/>
    <property type="evidence" value="ECO:0007669"/>
    <property type="project" value="TreeGrafter"/>
</dbReference>
<organism evidence="2 3">
    <name type="scientific">Burkholderia orbicola (strain MC0-3)</name>
    <dbReference type="NCBI Taxonomy" id="406425"/>
    <lineage>
        <taxon>Bacteria</taxon>
        <taxon>Pseudomonadati</taxon>
        <taxon>Pseudomonadota</taxon>
        <taxon>Betaproteobacteria</taxon>
        <taxon>Burkholderiales</taxon>
        <taxon>Burkholderiaceae</taxon>
        <taxon>Burkholderia</taxon>
        <taxon>Burkholderia cepacia complex</taxon>
        <taxon>Burkholderia orbicola</taxon>
    </lineage>
</organism>
<dbReference type="SUPFAM" id="SSF51395">
    <property type="entry name" value="FMN-linked oxidoreductases"/>
    <property type="match status" value="1"/>
</dbReference>
<evidence type="ECO:0000259" key="1">
    <source>
        <dbReference type="Pfam" id="PF00724"/>
    </source>
</evidence>
<evidence type="ECO:0000313" key="3">
    <source>
        <dbReference type="Proteomes" id="UP000002169"/>
    </source>
</evidence>
<dbReference type="CDD" id="cd04747">
    <property type="entry name" value="OYE_like_5_FMN"/>
    <property type="match status" value="1"/>
</dbReference>
<reference evidence="3" key="1">
    <citation type="submission" date="2008-02" db="EMBL/GenBank/DDBJ databases">
        <title>Complete sequence of chromosome 3 of Burkholderia cenocepacia MC0-3.</title>
        <authorList>
            <person name="Copeland A."/>
            <person name="Lucas S."/>
            <person name="Lapidus A."/>
            <person name="Barry K."/>
            <person name="Bruce D."/>
            <person name="Goodwin L."/>
            <person name="Glavina del Rio T."/>
            <person name="Dalin E."/>
            <person name="Tice H."/>
            <person name="Pitluck S."/>
            <person name="Chain P."/>
            <person name="Malfatti S."/>
            <person name="Shin M."/>
            <person name="Vergez L."/>
            <person name="Schmutz J."/>
            <person name="Larimer F."/>
            <person name="Land M."/>
            <person name="Hauser L."/>
            <person name="Kyrpides N."/>
            <person name="Mikhailova N."/>
            <person name="Tiedje J."/>
            <person name="Richardson P."/>
        </authorList>
    </citation>
    <scope>NUCLEOTIDE SEQUENCE [LARGE SCALE GENOMIC DNA]</scope>
    <source>
        <strain evidence="3">MC0-3</strain>
    </source>
</reference>
<protein>
    <submittedName>
        <fullName evidence="2">NADH:flavin oxidoreductase/NADH oxidase</fullName>
    </submittedName>
</protein>
<dbReference type="PANTHER" id="PTHR22893">
    <property type="entry name" value="NADH OXIDOREDUCTASE-RELATED"/>
    <property type="match status" value="1"/>
</dbReference>
<dbReference type="HOGENOM" id="CLU_012153_0_1_4"/>
<dbReference type="AlphaFoldDB" id="B1KCR6"/>
<proteinExistence type="predicted"/>
<dbReference type="InterPro" id="IPR045247">
    <property type="entry name" value="Oye-like"/>
</dbReference>
<dbReference type="Proteomes" id="UP000002169">
    <property type="component" value="Chromosome 3"/>
</dbReference>
<feature type="domain" description="NADH:flavin oxidoreductase/NADH oxidase N-terminal" evidence="1">
    <location>
        <begin position="13"/>
        <end position="341"/>
    </location>
</feature>
<dbReference type="GO" id="GO:0010181">
    <property type="term" value="F:FMN binding"/>
    <property type="evidence" value="ECO:0007669"/>
    <property type="project" value="InterPro"/>
</dbReference>
<dbReference type="Pfam" id="PF00724">
    <property type="entry name" value="Oxidored_FMN"/>
    <property type="match status" value="1"/>
</dbReference>
<dbReference type="PANTHER" id="PTHR22893:SF55">
    <property type="entry name" value="OXIDOREDUCTASE-RELATED"/>
    <property type="match status" value="1"/>
</dbReference>
<dbReference type="Gene3D" id="3.20.20.70">
    <property type="entry name" value="Aldolase class I"/>
    <property type="match status" value="1"/>
</dbReference>
<dbReference type="EMBL" id="CP000960">
    <property type="protein sequence ID" value="ACA96013.1"/>
    <property type="molecule type" value="Genomic_DNA"/>
</dbReference>
<dbReference type="InterPro" id="IPR013785">
    <property type="entry name" value="Aldolase_TIM"/>
</dbReference>
<dbReference type="KEGG" id="bcm:Bcenmc03_6910"/>
<accession>B1KCR6</accession>
<gene>
    <name evidence="2" type="ordered locus">Bcenmc03_6910</name>
</gene>
<evidence type="ECO:0000313" key="2">
    <source>
        <dbReference type="EMBL" id="ACA96013.1"/>
    </source>
</evidence>
<dbReference type="GO" id="GO:0016491">
    <property type="term" value="F:oxidoreductase activity"/>
    <property type="evidence" value="ECO:0007669"/>
    <property type="project" value="InterPro"/>
</dbReference>
<name>B1KCR6_BURO0</name>